<protein>
    <submittedName>
        <fullName evidence="1">Uncharacterized protein</fullName>
    </submittedName>
</protein>
<reference evidence="1" key="2">
    <citation type="journal article" date="2020" name="Nat. Commun.">
        <title>Large-scale genome sequencing of mycorrhizal fungi provides insights into the early evolution of symbiotic traits.</title>
        <authorList>
            <person name="Miyauchi S."/>
            <person name="Kiss E."/>
            <person name="Kuo A."/>
            <person name="Drula E."/>
            <person name="Kohler A."/>
            <person name="Sanchez-Garcia M."/>
            <person name="Morin E."/>
            <person name="Andreopoulos B."/>
            <person name="Barry K.W."/>
            <person name="Bonito G."/>
            <person name="Buee M."/>
            <person name="Carver A."/>
            <person name="Chen C."/>
            <person name="Cichocki N."/>
            <person name="Clum A."/>
            <person name="Culley D."/>
            <person name="Crous P.W."/>
            <person name="Fauchery L."/>
            <person name="Girlanda M."/>
            <person name="Hayes R.D."/>
            <person name="Keri Z."/>
            <person name="LaButti K."/>
            <person name="Lipzen A."/>
            <person name="Lombard V."/>
            <person name="Magnuson J."/>
            <person name="Maillard F."/>
            <person name="Murat C."/>
            <person name="Nolan M."/>
            <person name="Ohm R.A."/>
            <person name="Pangilinan J."/>
            <person name="Pereira M.F."/>
            <person name="Perotto S."/>
            <person name="Peter M."/>
            <person name="Pfister S."/>
            <person name="Riley R."/>
            <person name="Sitrit Y."/>
            <person name="Stielow J.B."/>
            <person name="Szollosi G."/>
            <person name="Zifcakova L."/>
            <person name="Stursova M."/>
            <person name="Spatafora J.W."/>
            <person name="Tedersoo L."/>
            <person name="Vaario L.M."/>
            <person name="Yamada A."/>
            <person name="Yan M."/>
            <person name="Wang P."/>
            <person name="Xu J."/>
            <person name="Bruns T."/>
            <person name="Baldrian P."/>
            <person name="Vilgalys R."/>
            <person name="Dunand C."/>
            <person name="Henrissat B."/>
            <person name="Grigoriev I.V."/>
            <person name="Hibbett D."/>
            <person name="Nagy L.G."/>
            <person name="Martin F.M."/>
        </authorList>
    </citation>
    <scope>NUCLEOTIDE SEQUENCE</scope>
    <source>
        <strain evidence="1">P2</strain>
    </source>
</reference>
<sequence>MEVLDPRAALLSNLEVLHLLRELEADHLASQKSALKIKKEEEQAGGQNPKNLAQNDQVSENLRTIEVEAIQYLTASYQPSLSLSEAGVQKLVKALAPFGLTKAEKLQIVNLVPKEPVELYTIVEELEERLGDQMETVLEVIRDSISSDGVPAEPLTPVTPPPQEIQEERLFLEDNDTNWDYYEEQVFDDRGEGAGTEGDLEAEDD</sequence>
<reference evidence="1" key="1">
    <citation type="submission" date="2019-10" db="EMBL/GenBank/DDBJ databases">
        <authorList>
            <consortium name="DOE Joint Genome Institute"/>
            <person name="Kuo A."/>
            <person name="Miyauchi S."/>
            <person name="Kiss E."/>
            <person name="Drula E."/>
            <person name="Kohler A."/>
            <person name="Sanchez-Garcia M."/>
            <person name="Andreopoulos B."/>
            <person name="Barry K.W."/>
            <person name="Bonito G."/>
            <person name="Buee M."/>
            <person name="Carver A."/>
            <person name="Chen C."/>
            <person name="Cichocki N."/>
            <person name="Clum A."/>
            <person name="Culley D."/>
            <person name="Crous P.W."/>
            <person name="Fauchery L."/>
            <person name="Girlanda M."/>
            <person name="Hayes R."/>
            <person name="Keri Z."/>
            <person name="Labutti K."/>
            <person name="Lipzen A."/>
            <person name="Lombard V."/>
            <person name="Magnuson J."/>
            <person name="Maillard F."/>
            <person name="Morin E."/>
            <person name="Murat C."/>
            <person name="Nolan M."/>
            <person name="Ohm R."/>
            <person name="Pangilinan J."/>
            <person name="Pereira M."/>
            <person name="Perotto S."/>
            <person name="Peter M."/>
            <person name="Riley R."/>
            <person name="Sitrit Y."/>
            <person name="Stielow B."/>
            <person name="Szollosi G."/>
            <person name="Zifcakova L."/>
            <person name="Stursova M."/>
            <person name="Spatafora J.W."/>
            <person name="Tedersoo L."/>
            <person name="Vaario L.-M."/>
            <person name="Yamada A."/>
            <person name="Yan M."/>
            <person name="Wang P."/>
            <person name="Xu J."/>
            <person name="Bruns T."/>
            <person name="Baldrian P."/>
            <person name="Vilgalys R."/>
            <person name="Henrissat B."/>
            <person name="Grigoriev I.V."/>
            <person name="Hibbett D."/>
            <person name="Nagy L.G."/>
            <person name="Martin F.M."/>
        </authorList>
    </citation>
    <scope>NUCLEOTIDE SEQUENCE</scope>
    <source>
        <strain evidence="1">P2</strain>
    </source>
</reference>
<accession>A0ACB6ZK51</accession>
<organism evidence="1 2">
    <name type="scientific">Thelephora ganbajun</name>
    <name type="common">Ganba fungus</name>
    <dbReference type="NCBI Taxonomy" id="370292"/>
    <lineage>
        <taxon>Eukaryota</taxon>
        <taxon>Fungi</taxon>
        <taxon>Dikarya</taxon>
        <taxon>Basidiomycota</taxon>
        <taxon>Agaricomycotina</taxon>
        <taxon>Agaricomycetes</taxon>
        <taxon>Thelephorales</taxon>
        <taxon>Thelephoraceae</taxon>
        <taxon>Thelephora</taxon>
    </lineage>
</organism>
<dbReference type="Proteomes" id="UP000886501">
    <property type="component" value="Unassembled WGS sequence"/>
</dbReference>
<comment type="caution">
    <text evidence="1">The sequence shown here is derived from an EMBL/GenBank/DDBJ whole genome shotgun (WGS) entry which is preliminary data.</text>
</comment>
<evidence type="ECO:0000313" key="1">
    <source>
        <dbReference type="EMBL" id="KAF9649785.1"/>
    </source>
</evidence>
<keyword evidence="2" id="KW-1185">Reference proteome</keyword>
<name>A0ACB6ZK51_THEGA</name>
<gene>
    <name evidence="1" type="ORF">BDM02DRAFT_1754893</name>
</gene>
<evidence type="ECO:0000313" key="2">
    <source>
        <dbReference type="Proteomes" id="UP000886501"/>
    </source>
</evidence>
<proteinExistence type="predicted"/>
<dbReference type="EMBL" id="MU117993">
    <property type="protein sequence ID" value="KAF9649785.1"/>
    <property type="molecule type" value="Genomic_DNA"/>
</dbReference>